<dbReference type="EMBL" id="JACCPP010000023">
    <property type="protein sequence ID" value="MBI1708534.1"/>
    <property type="molecule type" value="Genomic_DNA"/>
</dbReference>
<organism evidence="1 2">
    <name type="scientific">Lactobacillus crispatus</name>
    <dbReference type="NCBI Taxonomy" id="47770"/>
    <lineage>
        <taxon>Bacteria</taxon>
        <taxon>Bacillati</taxon>
        <taxon>Bacillota</taxon>
        <taxon>Bacilli</taxon>
        <taxon>Lactobacillales</taxon>
        <taxon>Lactobacillaceae</taxon>
        <taxon>Lactobacillus</taxon>
    </lineage>
</organism>
<name>A0AAW4DVC1_9LACO</name>
<dbReference type="RefSeq" id="WP_198566665.1">
    <property type="nucleotide sequence ID" value="NZ_JACCPP010000023.1"/>
</dbReference>
<dbReference type="AlphaFoldDB" id="A0AAW4DVC1"/>
<gene>
    <name evidence="1" type="ORF">HYQ56_1520</name>
</gene>
<reference evidence="1" key="1">
    <citation type="submission" date="2020-07" db="EMBL/GenBank/DDBJ databases">
        <title>Comparative genomics analyses of Lactobacillus crispatus isolated from different ecological niches.</title>
        <authorList>
            <person name="Mancino W."/>
            <person name="Mancabelli L."/>
            <person name="Lugli G.A."/>
            <person name="Milani C."/>
            <person name="Viappiani A."/>
            <person name="Anzalone R."/>
            <person name="Longhi G."/>
            <person name="Ventura M."/>
            <person name="Turroni F."/>
        </authorList>
    </citation>
    <scope>NUCLEOTIDE SEQUENCE</scope>
    <source>
        <strain evidence="1">LB65</strain>
    </source>
</reference>
<comment type="caution">
    <text evidence="1">The sequence shown here is derived from an EMBL/GenBank/DDBJ whole genome shotgun (WGS) entry which is preliminary data.</text>
</comment>
<evidence type="ECO:0000313" key="1">
    <source>
        <dbReference type="EMBL" id="MBI1708534.1"/>
    </source>
</evidence>
<protein>
    <submittedName>
        <fullName evidence="1">Uncharacterized protein</fullName>
    </submittedName>
</protein>
<proteinExistence type="predicted"/>
<sequence>MPDIQSQYVTKLELEKGRVDINQVGTYNGRADVYYKNDLGVVSGLPVTVVQLEGKTYHLNVGDDLPSALASVTGQPIGSTNIHWLTMPSTAHFFCSNEYLLFLDIKNPTFVNN</sequence>
<dbReference type="Proteomes" id="UP001194414">
    <property type="component" value="Unassembled WGS sequence"/>
</dbReference>
<evidence type="ECO:0000313" key="2">
    <source>
        <dbReference type="Proteomes" id="UP001194414"/>
    </source>
</evidence>
<accession>A0AAW4DVC1</accession>